<dbReference type="FunFam" id="3.40.50.300:FF:000948">
    <property type="entry name" value="Thymidine kinase"/>
    <property type="match status" value="1"/>
</dbReference>
<comment type="similarity">
    <text evidence="1 12">Belongs to the thymidine kinase family.</text>
</comment>
<evidence type="ECO:0000256" key="10">
    <source>
        <dbReference type="ARBA" id="ARBA00048254"/>
    </source>
</evidence>
<keyword evidence="9 11" id="KW-0067">ATP-binding</keyword>
<dbReference type="InterPro" id="IPR020633">
    <property type="entry name" value="Thymidine_kinase_CS"/>
</dbReference>
<comment type="catalytic activity">
    <reaction evidence="10 11">
        <text>thymidine + ATP = dTMP + ADP + H(+)</text>
        <dbReference type="Rhea" id="RHEA:19129"/>
        <dbReference type="ChEBI" id="CHEBI:15378"/>
        <dbReference type="ChEBI" id="CHEBI:17748"/>
        <dbReference type="ChEBI" id="CHEBI:30616"/>
        <dbReference type="ChEBI" id="CHEBI:63528"/>
        <dbReference type="ChEBI" id="CHEBI:456216"/>
        <dbReference type="EC" id="2.7.1.21"/>
    </reaction>
</comment>
<keyword evidence="14" id="KW-1185">Reference proteome</keyword>
<evidence type="ECO:0000256" key="11">
    <source>
        <dbReference type="RuleBase" id="RU000544"/>
    </source>
</evidence>
<dbReference type="EMBL" id="JALJOS010000026">
    <property type="protein sequence ID" value="KAK9825078.1"/>
    <property type="molecule type" value="Genomic_DNA"/>
</dbReference>
<evidence type="ECO:0000313" key="14">
    <source>
        <dbReference type="Proteomes" id="UP001438707"/>
    </source>
</evidence>
<accession>A0AAW1QU81</accession>
<comment type="caution">
    <text evidence="13">The sequence shown here is derived from an EMBL/GenBank/DDBJ whole genome shotgun (WGS) entry which is preliminary data.</text>
</comment>
<dbReference type="SUPFAM" id="SSF52540">
    <property type="entry name" value="P-loop containing nucleoside triphosphate hydrolases"/>
    <property type="match status" value="1"/>
</dbReference>
<dbReference type="Gene3D" id="3.40.50.300">
    <property type="entry name" value="P-loop containing nucleotide triphosphate hydrolases"/>
    <property type="match status" value="1"/>
</dbReference>
<evidence type="ECO:0000256" key="5">
    <source>
        <dbReference type="ARBA" id="ARBA00022723"/>
    </source>
</evidence>
<dbReference type="Gene3D" id="3.30.60.20">
    <property type="match status" value="1"/>
</dbReference>
<protein>
    <recommendedName>
        <fullName evidence="2 11">Thymidine kinase</fullName>
        <ecNumber evidence="2 11">2.7.1.21</ecNumber>
    </recommendedName>
</protein>
<dbReference type="InterPro" id="IPR027417">
    <property type="entry name" value="P-loop_NTPase"/>
</dbReference>
<keyword evidence="6 11" id="KW-0547">Nucleotide-binding</keyword>
<evidence type="ECO:0000313" key="13">
    <source>
        <dbReference type="EMBL" id="KAK9825078.1"/>
    </source>
</evidence>
<dbReference type="GO" id="GO:0071897">
    <property type="term" value="P:DNA biosynthetic process"/>
    <property type="evidence" value="ECO:0007669"/>
    <property type="project" value="UniProtKB-KW"/>
</dbReference>
<dbReference type="AlphaFoldDB" id="A0AAW1QU81"/>
<name>A0AAW1QU81_9CHLO</name>
<keyword evidence="8" id="KW-0862">Zinc</keyword>
<evidence type="ECO:0000256" key="1">
    <source>
        <dbReference type="ARBA" id="ARBA00007587"/>
    </source>
</evidence>
<evidence type="ECO:0000256" key="8">
    <source>
        <dbReference type="ARBA" id="ARBA00022833"/>
    </source>
</evidence>
<keyword evidence="7 11" id="KW-0418">Kinase</keyword>
<dbReference type="PROSITE" id="PS00603">
    <property type="entry name" value="TK_CELLULAR_TYPE"/>
    <property type="match status" value="1"/>
</dbReference>
<keyword evidence="4 11" id="KW-0808">Transferase</keyword>
<dbReference type="GO" id="GO:0004797">
    <property type="term" value="F:thymidine kinase activity"/>
    <property type="evidence" value="ECO:0007669"/>
    <property type="project" value="UniProtKB-EC"/>
</dbReference>
<evidence type="ECO:0000256" key="12">
    <source>
        <dbReference type="RuleBase" id="RU004165"/>
    </source>
</evidence>
<dbReference type="EC" id="2.7.1.21" evidence="2 11"/>
<evidence type="ECO:0000256" key="2">
    <source>
        <dbReference type="ARBA" id="ARBA00012118"/>
    </source>
</evidence>
<gene>
    <name evidence="13" type="ORF">WJX74_006502</name>
</gene>
<evidence type="ECO:0000256" key="9">
    <source>
        <dbReference type="ARBA" id="ARBA00022840"/>
    </source>
</evidence>
<dbReference type="GO" id="GO:0005524">
    <property type="term" value="F:ATP binding"/>
    <property type="evidence" value="ECO:0007669"/>
    <property type="project" value="UniProtKB-KW"/>
</dbReference>
<evidence type="ECO:0000256" key="6">
    <source>
        <dbReference type="ARBA" id="ARBA00022741"/>
    </source>
</evidence>
<dbReference type="SUPFAM" id="SSF57716">
    <property type="entry name" value="Glucocorticoid receptor-like (DNA-binding domain)"/>
    <property type="match status" value="1"/>
</dbReference>
<organism evidence="13 14">
    <name type="scientific">Apatococcus lobatus</name>
    <dbReference type="NCBI Taxonomy" id="904363"/>
    <lineage>
        <taxon>Eukaryota</taxon>
        <taxon>Viridiplantae</taxon>
        <taxon>Chlorophyta</taxon>
        <taxon>core chlorophytes</taxon>
        <taxon>Trebouxiophyceae</taxon>
        <taxon>Chlorellales</taxon>
        <taxon>Chlorellaceae</taxon>
        <taxon>Apatococcus</taxon>
    </lineage>
</organism>
<evidence type="ECO:0000256" key="7">
    <source>
        <dbReference type="ARBA" id="ARBA00022777"/>
    </source>
</evidence>
<sequence length="271" mass="29605">MQQQLLGCLCQHSASTGHLAVGKQAHLAIRRLPCLRSVWHIRPAAQIARHHTQLLCTAAGSSSSEAATARHTNSATAGQLDLIIGPMFAGKTSALLKRVNDLEAQGLTVVAIKSAKDTRYHASRLVTHDGQSRECFAASSLAEFKEHQASEYRASQAIAIDEAQFFPDLLEFCLEAAERDNKLVVVAGLSGDFRRKRFGEVLDLVPLVDNVTKLTAGCAFCNQPALFSLRIAADQRQEVVGGADKYAPVCRHHFNNFQRLRSEQYADAVVE</sequence>
<dbReference type="Pfam" id="PF00265">
    <property type="entry name" value="TK"/>
    <property type="match status" value="1"/>
</dbReference>
<evidence type="ECO:0000256" key="3">
    <source>
        <dbReference type="ARBA" id="ARBA00022634"/>
    </source>
</evidence>
<proteinExistence type="inferred from homology"/>
<dbReference type="GO" id="GO:0046104">
    <property type="term" value="P:thymidine metabolic process"/>
    <property type="evidence" value="ECO:0007669"/>
    <property type="project" value="TreeGrafter"/>
</dbReference>
<keyword evidence="5" id="KW-0479">Metal-binding</keyword>
<dbReference type="Proteomes" id="UP001438707">
    <property type="component" value="Unassembled WGS sequence"/>
</dbReference>
<reference evidence="13 14" key="1">
    <citation type="journal article" date="2024" name="Nat. Commun.">
        <title>Phylogenomics reveals the evolutionary origins of lichenization in chlorophyte algae.</title>
        <authorList>
            <person name="Puginier C."/>
            <person name="Libourel C."/>
            <person name="Otte J."/>
            <person name="Skaloud P."/>
            <person name="Haon M."/>
            <person name="Grisel S."/>
            <person name="Petersen M."/>
            <person name="Berrin J.G."/>
            <person name="Delaux P.M."/>
            <person name="Dal Grande F."/>
            <person name="Keller J."/>
        </authorList>
    </citation>
    <scope>NUCLEOTIDE SEQUENCE [LARGE SCALE GENOMIC DNA]</scope>
    <source>
        <strain evidence="13 14">SAG 2145</strain>
    </source>
</reference>
<dbReference type="InterPro" id="IPR001267">
    <property type="entry name" value="Thymidine_kinase"/>
</dbReference>
<dbReference type="GO" id="GO:0046872">
    <property type="term" value="F:metal ion binding"/>
    <property type="evidence" value="ECO:0007669"/>
    <property type="project" value="UniProtKB-KW"/>
</dbReference>
<dbReference type="PANTHER" id="PTHR11441">
    <property type="entry name" value="THYMIDINE KINASE"/>
    <property type="match status" value="1"/>
</dbReference>
<evidence type="ECO:0000256" key="4">
    <source>
        <dbReference type="ARBA" id="ARBA00022679"/>
    </source>
</evidence>
<dbReference type="PANTHER" id="PTHR11441:SF0">
    <property type="entry name" value="THYMIDINE KINASE, CYTOSOLIC"/>
    <property type="match status" value="1"/>
</dbReference>
<keyword evidence="3 11" id="KW-0237">DNA synthesis</keyword>